<feature type="binding site" evidence="8">
    <location>
        <position position="87"/>
    </location>
    <ligand>
        <name>shikimate</name>
        <dbReference type="ChEBI" id="CHEBI:36208"/>
    </ligand>
</feature>
<dbReference type="EC" id="1.1.1.25" evidence="2 8"/>
<evidence type="ECO:0000256" key="2">
    <source>
        <dbReference type="ARBA" id="ARBA00012962"/>
    </source>
</evidence>
<comment type="function">
    <text evidence="8">Involved in the biosynthesis of the chorismate, which leads to the biosynthesis of aromatic amino acids. Catalyzes the reversible NADPH linked reduction of 3-dehydroshikimate (DHSA) to yield shikimate (SA).</text>
</comment>
<keyword evidence="5 8" id="KW-0560">Oxidoreductase</keyword>
<comment type="pathway">
    <text evidence="1 8">Metabolic intermediate biosynthesis; chorismate biosynthesis; chorismate from D-erythrose 4-phosphate and phosphoenolpyruvate: step 4/7.</text>
</comment>
<evidence type="ECO:0000256" key="8">
    <source>
        <dbReference type="HAMAP-Rule" id="MF_00222"/>
    </source>
</evidence>
<dbReference type="InterPro" id="IPR006151">
    <property type="entry name" value="Shikm_DH/Glu-tRNA_Rdtase"/>
</dbReference>
<feature type="binding site" evidence="8">
    <location>
        <begin position="153"/>
        <end position="158"/>
    </location>
    <ligand>
        <name>NADP(+)</name>
        <dbReference type="ChEBI" id="CHEBI:58349"/>
    </ligand>
</feature>
<name>A0A1I5WIA6_9BACI</name>
<comment type="catalytic activity">
    <reaction evidence="7 8">
        <text>shikimate + NADP(+) = 3-dehydroshikimate + NADPH + H(+)</text>
        <dbReference type="Rhea" id="RHEA:17737"/>
        <dbReference type="ChEBI" id="CHEBI:15378"/>
        <dbReference type="ChEBI" id="CHEBI:16630"/>
        <dbReference type="ChEBI" id="CHEBI:36208"/>
        <dbReference type="ChEBI" id="CHEBI:57783"/>
        <dbReference type="ChEBI" id="CHEBI:58349"/>
        <dbReference type="EC" id="1.1.1.25"/>
    </reaction>
</comment>
<dbReference type="SUPFAM" id="SSF53223">
    <property type="entry name" value="Aminoacid dehydrogenase-like, N-terminal domain"/>
    <property type="match status" value="1"/>
</dbReference>
<feature type="binding site" evidence="8">
    <location>
        <begin position="15"/>
        <end position="17"/>
    </location>
    <ligand>
        <name>shikimate</name>
        <dbReference type="ChEBI" id="CHEBI:36208"/>
    </ligand>
</feature>
<dbReference type="EMBL" id="FOXX01000001">
    <property type="protein sequence ID" value="SFQ19405.1"/>
    <property type="molecule type" value="Genomic_DNA"/>
</dbReference>
<evidence type="ECO:0000256" key="3">
    <source>
        <dbReference type="ARBA" id="ARBA00022605"/>
    </source>
</evidence>
<evidence type="ECO:0000259" key="9">
    <source>
        <dbReference type="Pfam" id="PF01488"/>
    </source>
</evidence>
<sequence length="280" mass="30666">MKELYSVIGYPIGHSLSPHMQNAVLDHHSIDGYYHAFEIAPEKVEEGIKGLKALNIKGFNVTIPYKVKVMDFLDEIDELAREIGAVNTVVNENGRYVGYNTDGDGYLQSLLTFLERPSLQDQSVLILGAGGAARALLFTIAAKGQANCIDIANRTLSKAQELITSCPIDNEGTVLSITEAEENLGRYDIIINTTAVGMSPNVEESPLSLQHVKKGATVSDIIYNPLETKLLREAKERGALAHTGIGMFVMQGALAFEKWTGVQPDVKVMEDVVLRHLQKK</sequence>
<dbReference type="InterPro" id="IPR036291">
    <property type="entry name" value="NAD(P)-bd_dom_sf"/>
</dbReference>
<dbReference type="Pfam" id="PF18317">
    <property type="entry name" value="SDH_C"/>
    <property type="match status" value="1"/>
</dbReference>
<evidence type="ECO:0000256" key="7">
    <source>
        <dbReference type="ARBA" id="ARBA00049442"/>
    </source>
</evidence>
<keyword evidence="6 8" id="KW-0057">Aromatic amino acid biosynthesis</keyword>
<dbReference type="Proteomes" id="UP000182762">
    <property type="component" value="Unassembled WGS sequence"/>
</dbReference>
<accession>A0A1I5WIA6</accession>
<dbReference type="InterPro" id="IPR013708">
    <property type="entry name" value="Shikimate_DH-bd_N"/>
</dbReference>
<evidence type="ECO:0000313" key="12">
    <source>
        <dbReference type="EMBL" id="SFQ19405.1"/>
    </source>
</evidence>
<feature type="binding site" evidence="8">
    <location>
        <position position="62"/>
    </location>
    <ligand>
        <name>shikimate</name>
        <dbReference type="ChEBI" id="CHEBI:36208"/>
    </ligand>
</feature>
<dbReference type="SUPFAM" id="SSF51735">
    <property type="entry name" value="NAD(P)-binding Rossmann-fold domains"/>
    <property type="match status" value="1"/>
</dbReference>
<comment type="subunit">
    <text evidence="8">Homodimer.</text>
</comment>
<feature type="binding site" evidence="8">
    <location>
        <position position="244"/>
    </location>
    <ligand>
        <name>NADP(+)</name>
        <dbReference type="ChEBI" id="CHEBI:58349"/>
    </ligand>
</feature>
<evidence type="ECO:0000256" key="6">
    <source>
        <dbReference type="ARBA" id="ARBA00023141"/>
    </source>
</evidence>
<evidence type="ECO:0000256" key="5">
    <source>
        <dbReference type="ARBA" id="ARBA00023002"/>
    </source>
</evidence>
<feature type="binding site" evidence="8">
    <location>
        <position position="78"/>
    </location>
    <ligand>
        <name>NADP(+)</name>
        <dbReference type="ChEBI" id="CHEBI:58349"/>
    </ligand>
</feature>
<dbReference type="CDD" id="cd01065">
    <property type="entry name" value="NAD_bind_Shikimate_DH"/>
    <property type="match status" value="1"/>
</dbReference>
<feature type="binding site" evidence="8">
    <location>
        <position position="102"/>
    </location>
    <ligand>
        <name>shikimate</name>
        <dbReference type="ChEBI" id="CHEBI:36208"/>
    </ligand>
</feature>
<comment type="similarity">
    <text evidence="8">Belongs to the shikimate dehydrogenase family.</text>
</comment>
<dbReference type="InterPro" id="IPR022893">
    <property type="entry name" value="Shikimate_DH_fam"/>
</dbReference>
<reference evidence="12 13" key="1">
    <citation type="submission" date="2016-10" db="EMBL/GenBank/DDBJ databases">
        <authorList>
            <person name="Varghese N."/>
            <person name="Submissions S."/>
        </authorList>
    </citation>
    <scope>NUCLEOTIDE SEQUENCE [LARGE SCALE GENOMIC DNA]</scope>
    <source>
        <strain evidence="12 13">DSM 13796</strain>
    </source>
</reference>
<dbReference type="InterPro" id="IPR046346">
    <property type="entry name" value="Aminoacid_DH-like_N_sf"/>
</dbReference>
<evidence type="ECO:0000259" key="11">
    <source>
        <dbReference type="Pfam" id="PF18317"/>
    </source>
</evidence>
<dbReference type="InterPro" id="IPR041121">
    <property type="entry name" value="SDH_C"/>
</dbReference>
<evidence type="ECO:0000259" key="10">
    <source>
        <dbReference type="Pfam" id="PF08501"/>
    </source>
</evidence>
<organism evidence="12 13">
    <name type="scientific">Priestia endophytica DSM 13796</name>
    <dbReference type="NCBI Taxonomy" id="1121089"/>
    <lineage>
        <taxon>Bacteria</taxon>
        <taxon>Bacillati</taxon>
        <taxon>Bacillota</taxon>
        <taxon>Bacilli</taxon>
        <taxon>Bacillales</taxon>
        <taxon>Bacillaceae</taxon>
        <taxon>Priestia</taxon>
    </lineage>
</organism>
<keyword evidence="4 8" id="KW-0521">NADP</keyword>
<feature type="binding site" evidence="8">
    <location>
        <position position="221"/>
    </location>
    <ligand>
        <name>NADP(+)</name>
        <dbReference type="ChEBI" id="CHEBI:58349"/>
    </ligand>
</feature>
<feature type="binding site" evidence="8">
    <location>
        <position position="223"/>
    </location>
    <ligand>
        <name>shikimate</name>
        <dbReference type="ChEBI" id="CHEBI:36208"/>
    </ligand>
</feature>
<comment type="caution">
    <text evidence="12">The sequence shown here is derived from an EMBL/GenBank/DDBJ whole genome shotgun (WGS) entry which is preliminary data.</text>
</comment>
<feature type="binding site" evidence="8">
    <location>
        <begin position="128"/>
        <end position="132"/>
    </location>
    <ligand>
        <name>NADP(+)</name>
        <dbReference type="ChEBI" id="CHEBI:58349"/>
    </ligand>
</feature>
<dbReference type="Pfam" id="PF08501">
    <property type="entry name" value="Shikimate_dh_N"/>
    <property type="match status" value="1"/>
</dbReference>
<dbReference type="GeneID" id="93709352"/>
<feature type="domain" description="Shikimate dehydrogenase substrate binding N-terminal" evidence="10">
    <location>
        <begin position="7"/>
        <end position="89"/>
    </location>
</feature>
<dbReference type="Gene3D" id="3.40.50.720">
    <property type="entry name" value="NAD(P)-binding Rossmann-like Domain"/>
    <property type="match status" value="1"/>
</dbReference>
<dbReference type="InterPro" id="IPR011342">
    <property type="entry name" value="Shikimate_DH"/>
</dbReference>
<dbReference type="NCBIfam" id="NF001319">
    <property type="entry name" value="PRK00258.3-3"/>
    <property type="match status" value="1"/>
</dbReference>
<gene>
    <name evidence="8" type="primary">aroE</name>
    <name evidence="12" type="ORF">SAMN02745910_00581</name>
</gene>
<dbReference type="NCBIfam" id="TIGR00507">
    <property type="entry name" value="aroE"/>
    <property type="match status" value="1"/>
</dbReference>
<dbReference type="HAMAP" id="MF_00222">
    <property type="entry name" value="Shikimate_DH_AroE"/>
    <property type="match status" value="1"/>
</dbReference>
<dbReference type="Pfam" id="PF01488">
    <property type="entry name" value="Shikimate_DH"/>
    <property type="match status" value="1"/>
</dbReference>
<dbReference type="PANTHER" id="PTHR21089:SF1">
    <property type="entry name" value="BIFUNCTIONAL 3-DEHYDROQUINATE DEHYDRATASE_SHIKIMATE DEHYDROGENASE, CHLOROPLASTIC"/>
    <property type="match status" value="1"/>
</dbReference>
<keyword evidence="13" id="KW-1185">Reference proteome</keyword>
<feature type="domain" description="SDH C-terminal" evidence="11">
    <location>
        <begin position="244"/>
        <end position="274"/>
    </location>
</feature>
<proteinExistence type="inferred from homology"/>
<dbReference type="RefSeq" id="WP_061802051.1">
    <property type="nucleotide sequence ID" value="NZ_FOXX01000001.1"/>
</dbReference>
<dbReference type="PANTHER" id="PTHR21089">
    <property type="entry name" value="SHIKIMATE DEHYDROGENASE"/>
    <property type="match status" value="1"/>
</dbReference>
<keyword evidence="3 8" id="KW-0028">Amino-acid biosynthesis</keyword>
<feature type="active site" description="Proton acceptor" evidence="8">
    <location>
        <position position="66"/>
    </location>
</feature>
<dbReference type="Gene3D" id="3.40.50.10860">
    <property type="entry name" value="Leucine Dehydrogenase, chain A, domain 1"/>
    <property type="match status" value="1"/>
</dbReference>
<feature type="binding site" evidence="8">
    <location>
        <position position="251"/>
    </location>
    <ligand>
        <name>shikimate</name>
        <dbReference type="ChEBI" id="CHEBI:36208"/>
    </ligand>
</feature>
<evidence type="ECO:0000256" key="4">
    <source>
        <dbReference type="ARBA" id="ARBA00022857"/>
    </source>
</evidence>
<feature type="domain" description="Quinate/shikimate 5-dehydrogenase/glutamyl-tRNA reductase" evidence="9">
    <location>
        <begin position="117"/>
        <end position="195"/>
    </location>
</feature>
<evidence type="ECO:0000256" key="1">
    <source>
        <dbReference type="ARBA" id="ARBA00004871"/>
    </source>
</evidence>
<evidence type="ECO:0000313" key="13">
    <source>
        <dbReference type="Proteomes" id="UP000182762"/>
    </source>
</evidence>
<protein>
    <recommendedName>
        <fullName evidence="2 8">Shikimate dehydrogenase (NADP(+))</fullName>
        <shortName evidence="8">SDH</shortName>
        <ecNumber evidence="2 8">1.1.1.25</ecNumber>
    </recommendedName>
</protein>